<proteinExistence type="predicted"/>
<name>X1VGD6_9ZZZZ</name>
<organism evidence="1">
    <name type="scientific">marine sediment metagenome</name>
    <dbReference type="NCBI Taxonomy" id="412755"/>
    <lineage>
        <taxon>unclassified sequences</taxon>
        <taxon>metagenomes</taxon>
        <taxon>ecological metagenomes</taxon>
    </lineage>
</organism>
<evidence type="ECO:0008006" key="2">
    <source>
        <dbReference type="Google" id="ProtNLM"/>
    </source>
</evidence>
<sequence length="40" mass="4323">MFLLVVVAAEVVIAGMANAAEYSGSDKCMGCHGQEYNEWK</sequence>
<dbReference type="AlphaFoldDB" id="X1VGD6"/>
<accession>X1VGD6</accession>
<gene>
    <name evidence="1" type="ORF">S12H4_41382</name>
</gene>
<protein>
    <recommendedName>
        <fullName evidence="2">Cytochrome c-552/4 domain-containing protein</fullName>
    </recommendedName>
</protein>
<reference evidence="1" key="1">
    <citation type="journal article" date="2014" name="Front. Microbiol.">
        <title>High frequency of phylogenetically diverse reductive dehalogenase-homologous genes in deep subseafloor sedimentary metagenomes.</title>
        <authorList>
            <person name="Kawai M."/>
            <person name="Futagami T."/>
            <person name="Toyoda A."/>
            <person name="Takaki Y."/>
            <person name="Nishi S."/>
            <person name="Hori S."/>
            <person name="Arai W."/>
            <person name="Tsubouchi T."/>
            <person name="Morono Y."/>
            <person name="Uchiyama I."/>
            <person name="Ito T."/>
            <person name="Fujiyama A."/>
            <person name="Inagaki F."/>
            <person name="Takami H."/>
        </authorList>
    </citation>
    <scope>NUCLEOTIDE SEQUENCE</scope>
    <source>
        <strain evidence="1">Expedition CK06-06</strain>
    </source>
</reference>
<evidence type="ECO:0000313" key="1">
    <source>
        <dbReference type="EMBL" id="GAJ06155.1"/>
    </source>
</evidence>
<feature type="non-terminal residue" evidence="1">
    <location>
        <position position="40"/>
    </location>
</feature>
<comment type="caution">
    <text evidence="1">The sequence shown here is derived from an EMBL/GenBank/DDBJ whole genome shotgun (WGS) entry which is preliminary data.</text>
</comment>
<dbReference type="EMBL" id="BARW01025216">
    <property type="protein sequence ID" value="GAJ06155.1"/>
    <property type="molecule type" value="Genomic_DNA"/>
</dbReference>